<dbReference type="PANTHER" id="PTHR39662:SF1">
    <property type="entry name" value="DUF354 DOMAIN-CONTAINING PROTEIN"/>
    <property type="match status" value="1"/>
</dbReference>
<protein>
    <submittedName>
        <fullName evidence="1">DUF354 domain-containing protein</fullName>
    </submittedName>
</protein>
<dbReference type="PANTHER" id="PTHR39662">
    <property type="entry name" value="DUF354 DOMAIN-CONTAINING PROTEIN-RELATED"/>
    <property type="match status" value="1"/>
</dbReference>
<dbReference type="RefSeq" id="WP_147662306.1">
    <property type="nucleotide sequence ID" value="NZ_CP042905.2"/>
</dbReference>
<keyword evidence="2" id="KW-1185">Reference proteome</keyword>
<name>A0A5B9D823_9ARCH</name>
<organism evidence="1 2">
    <name type="scientific">Promethearchaeum syntrophicum</name>
    <dbReference type="NCBI Taxonomy" id="2594042"/>
    <lineage>
        <taxon>Archaea</taxon>
        <taxon>Promethearchaeati</taxon>
        <taxon>Promethearchaeota</taxon>
        <taxon>Promethearchaeia</taxon>
        <taxon>Promethearchaeales</taxon>
        <taxon>Promethearchaeaceae</taxon>
        <taxon>Promethearchaeum</taxon>
    </lineage>
</organism>
<evidence type="ECO:0000313" key="1">
    <source>
        <dbReference type="EMBL" id="QEE15398.1"/>
    </source>
</evidence>
<accession>A0A5B9D823</accession>
<proteinExistence type="predicted"/>
<evidence type="ECO:0000313" key="2">
    <source>
        <dbReference type="Proteomes" id="UP000321408"/>
    </source>
</evidence>
<reference evidence="1 2" key="2">
    <citation type="journal article" date="2024" name="Int. J. Syst. Evol. Microbiol.">
        <title>Promethearchaeum syntrophicum gen. nov., sp. nov., an anaerobic, obligately syntrophic archaeon, the first isolate of the lineage 'Asgard' archaea, and proposal of the new archaeal phylum Promethearchaeota phyl. nov. and kingdom Promethearchaeati regn. nov.</title>
        <authorList>
            <person name="Imachi H."/>
            <person name="Nobu M.K."/>
            <person name="Kato S."/>
            <person name="Takaki Y."/>
            <person name="Miyazaki M."/>
            <person name="Miyata M."/>
            <person name="Ogawara M."/>
            <person name="Saito Y."/>
            <person name="Sakai S."/>
            <person name="Tahara Y.O."/>
            <person name="Takano Y."/>
            <person name="Tasumi E."/>
            <person name="Uematsu K."/>
            <person name="Yoshimura T."/>
            <person name="Itoh T."/>
            <person name="Ohkuma M."/>
            <person name="Takai K."/>
        </authorList>
    </citation>
    <scope>NUCLEOTIDE SEQUENCE [LARGE SCALE GENOMIC DNA]</scope>
    <source>
        <strain evidence="1 2">MK-D1</strain>
    </source>
</reference>
<dbReference type="PIRSF" id="PIRSF005357">
    <property type="entry name" value="UCP005357"/>
    <property type="match status" value="1"/>
</dbReference>
<dbReference type="AlphaFoldDB" id="A0A5B9D823"/>
<sequence length="370" mass="42977">MSLQGKKIWIDVEEPKTGIMFKSLFRKFKEAGAELLITARNFDSTHKIMDDIGIKYLKVGKHGGADIQQKLKTYIERLAELFPIITKEKPDFLVTFGSVEGTRIAYGLQIPSIGFSDEPRSVHVSKLYFPYIEMLITPDCIPIEQYNDLHATNNRIIRYNGIDEVAWLRHYQPNPDLLKKFHVEPGKFVLMRSEPTFACYFVDKLKPEETFIAKYFPKIFESCPDQTYFLLVRSEGQEKWLKEQLKDYLPSEKIQITRYLPNIVDLCFYASLVVSGGGTIVRESAMLDVPSIEYFPGDSAPQEKWLIKNGFPIEHIREKEKIISRCIEIIQRGPTKDRFTESYKNAILKFEDPNQICYNYVVDKLNRAEK</sequence>
<dbReference type="KEGG" id="psyt:DSAG12_01223"/>
<dbReference type="Proteomes" id="UP000321408">
    <property type="component" value="Chromosome"/>
</dbReference>
<reference evidence="1 2" key="1">
    <citation type="journal article" date="2020" name="Nature">
        <title>Isolation of an archaeon at the prokaryote-eukaryote interface.</title>
        <authorList>
            <person name="Imachi H."/>
            <person name="Nobu M.K."/>
            <person name="Nakahara N."/>
            <person name="Morono Y."/>
            <person name="Ogawara M."/>
            <person name="Takaki Y."/>
            <person name="Takano Y."/>
            <person name="Uematsu K."/>
            <person name="Ikuta T."/>
            <person name="Ito M."/>
            <person name="Matsui Y."/>
            <person name="Miyazaki M."/>
            <person name="Murata K."/>
            <person name="Saito Y."/>
            <person name="Sakai S."/>
            <person name="Song C."/>
            <person name="Tasumi E."/>
            <person name="Yamanaka Y."/>
            <person name="Yamaguchi T."/>
            <person name="Kamagata Y."/>
            <person name="Tamaki H."/>
            <person name="Takai K."/>
        </authorList>
    </citation>
    <scope>NUCLEOTIDE SEQUENCE [LARGE SCALE GENOMIC DNA]</scope>
    <source>
        <strain evidence="1 2">MK-D1</strain>
    </source>
</reference>
<dbReference type="InterPro" id="IPR007152">
    <property type="entry name" value="DUF354"/>
</dbReference>
<gene>
    <name evidence="1" type="ORF">DSAG12_01223</name>
</gene>
<dbReference type="SUPFAM" id="SSF53756">
    <property type="entry name" value="UDP-Glycosyltransferase/glycogen phosphorylase"/>
    <property type="match status" value="1"/>
</dbReference>
<dbReference type="OrthoDB" id="185087at2157"/>
<dbReference type="EMBL" id="CP042905">
    <property type="protein sequence ID" value="QEE15398.1"/>
    <property type="molecule type" value="Genomic_DNA"/>
</dbReference>
<dbReference type="Pfam" id="PF04007">
    <property type="entry name" value="DUF354"/>
    <property type="match status" value="1"/>
</dbReference>
<dbReference type="GeneID" id="41329215"/>